<evidence type="ECO:0000313" key="2">
    <source>
        <dbReference type="EMBL" id="VEA31391.1"/>
    </source>
</evidence>
<dbReference type="SUPFAM" id="SSF47413">
    <property type="entry name" value="lambda repressor-like DNA-binding domains"/>
    <property type="match status" value="1"/>
</dbReference>
<dbReference type="InterPro" id="IPR015927">
    <property type="entry name" value="Peptidase_S24_S26A/B/C"/>
</dbReference>
<evidence type="ECO:0000259" key="1">
    <source>
        <dbReference type="PROSITE" id="PS50943"/>
    </source>
</evidence>
<dbReference type="SMART" id="SM00530">
    <property type="entry name" value="HTH_XRE"/>
    <property type="match status" value="1"/>
</dbReference>
<dbReference type="EMBL" id="LR134149">
    <property type="protein sequence ID" value="VEA31391.1"/>
    <property type="molecule type" value="Genomic_DNA"/>
</dbReference>
<proteinExistence type="predicted"/>
<dbReference type="InterPro" id="IPR039418">
    <property type="entry name" value="LexA-like"/>
</dbReference>
<protein>
    <submittedName>
        <fullName evidence="2">LexA repressor</fullName>
        <ecNumber evidence="2">3.4.21.88</ecNumber>
    </submittedName>
</protein>
<sequence>MCVVTVNTSRNNRRMKTPWNELAKARMKQIGLTQDKLAEALGKTQGAIGHWLNGRREPSIEDIAAIMKQLGLKELVLSSDGMVDYPDSNLNNVSSPRPHTEIRRFPLISWVSAGNWCEAVEPYQLREIEVWPETTAHASARSFWLTVRGDSMTSPTGLSIPEGMQILVDPAIEPTNGRLVVAKLESENEATFKKYIVDAGQKYLKPLNPSYHMIPINGNCRIIGVVIEAKWQGL</sequence>
<accession>A0A3S4H5Q8</accession>
<feature type="domain" description="HTH cro/C1-type" evidence="1">
    <location>
        <begin position="22"/>
        <end position="77"/>
    </location>
</feature>
<dbReference type="InterPro" id="IPR001387">
    <property type="entry name" value="Cro/C1-type_HTH"/>
</dbReference>
<dbReference type="InterPro" id="IPR036286">
    <property type="entry name" value="LexA/Signal_pep-like_sf"/>
</dbReference>
<evidence type="ECO:0000313" key="3">
    <source>
        <dbReference type="Proteomes" id="UP000277214"/>
    </source>
</evidence>
<dbReference type="Pfam" id="PF01381">
    <property type="entry name" value="HTH_3"/>
    <property type="match status" value="1"/>
</dbReference>
<dbReference type="InterPro" id="IPR010982">
    <property type="entry name" value="Lambda_DNA-bd_dom_sf"/>
</dbReference>
<dbReference type="InterPro" id="IPR050077">
    <property type="entry name" value="LexA_repressor"/>
</dbReference>
<dbReference type="GO" id="GO:0004252">
    <property type="term" value="F:serine-type endopeptidase activity"/>
    <property type="evidence" value="ECO:0007669"/>
    <property type="project" value="UniProtKB-EC"/>
</dbReference>
<reference evidence="2 3" key="1">
    <citation type="submission" date="2018-12" db="EMBL/GenBank/DDBJ databases">
        <authorList>
            <consortium name="Pathogen Informatics"/>
        </authorList>
    </citation>
    <scope>NUCLEOTIDE SEQUENCE [LARGE SCALE GENOMIC DNA]</scope>
    <source>
        <strain evidence="2 3">NCTC8272</strain>
    </source>
</reference>
<dbReference type="Pfam" id="PF00717">
    <property type="entry name" value="Peptidase_S24"/>
    <property type="match status" value="1"/>
</dbReference>
<gene>
    <name evidence="2" type="ORF">NCTC8272_00394</name>
</gene>
<dbReference type="GO" id="GO:0003677">
    <property type="term" value="F:DNA binding"/>
    <property type="evidence" value="ECO:0007669"/>
    <property type="project" value="InterPro"/>
</dbReference>
<dbReference type="CDD" id="cd06529">
    <property type="entry name" value="S24_LexA-like"/>
    <property type="match status" value="1"/>
</dbReference>
<dbReference type="SUPFAM" id="SSF51306">
    <property type="entry name" value="LexA/Signal peptidase"/>
    <property type="match status" value="1"/>
</dbReference>
<dbReference type="AlphaFoldDB" id="A0A3S4H5Q8"/>
<dbReference type="EC" id="3.4.21.88" evidence="2"/>
<organism evidence="2 3">
    <name type="scientific">Salmonella enterica I</name>
    <dbReference type="NCBI Taxonomy" id="59201"/>
    <lineage>
        <taxon>Bacteria</taxon>
        <taxon>Pseudomonadati</taxon>
        <taxon>Pseudomonadota</taxon>
        <taxon>Gammaproteobacteria</taxon>
        <taxon>Enterobacterales</taxon>
        <taxon>Enterobacteriaceae</taxon>
        <taxon>Salmonella</taxon>
    </lineage>
</organism>
<dbReference type="PROSITE" id="PS50943">
    <property type="entry name" value="HTH_CROC1"/>
    <property type="match status" value="1"/>
</dbReference>
<dbReference type="PANTHER" id="PTHR33516">
    <property type="entry name" value="LEXA REPRESSOR"/>
    <property type="match status" value="1"/>
</dbReference>
<keyword evidence="2" id="KW-0378">Hydrolase</keyword>
<dbReference type="CDD" id="cd00093">
    <property type="entry name" value="HTH_XRE"/>
    <property type="match status" value="1"/>
</dbReference>
<dbReference type="Proteomes" id="UP000277214">
    <property type="component" value="Chromosome 1"/>
</dbReference>
<dbReference type="Gene3D" id="2.10.109.10">
    <property type="entry name" value="Umud Fragment, subunit A"/>
    <property type="match status" value="1"/>
</dbReference>
<name>A0A3S4H5Q8_SALET</name>
<dbReference type="PANTHER" id="PTHR33516:SF2">
    <property type="entry name" value="LEXA REPRESSOR-RELATED"/>
    <property type="match status" value="1"/>
</dbReference>
<dbReference type="Gene3D" id="1.10.260.40">
    <property type="entry name" value="lambda repressor-like DNA-binding domains"/>
    <property type="match status" value="1"/>
</dbReference>